<sequence length="212" mass="22238">MRYTYLLTTGLILLVIFGTFALANVSTTTMTWFVATAKSLTVTYGSPCTSVAFFFPETKAFFDSDTDGNWAQVVPHTNRAGDTNCQTSAQAGMTVSNTGTSAINGDGNFASHLSGADVNVVLKVWLGTGSGCGTNGMGGWEKDCTITERDATTAPTTTTCRNFNVFNDINGGRLFSSLAVFGAQQLCFSGDGNGFVGAGDHNGNFQIGSDFS</sequence>
<evidence type="ECO:0000313" key="1">
    <source>
        <dbReference type="EMBL" id="MBM3281873.1"/>
    </source>
</evidence>
<name>A0A8T4C5W0_9ARCH</name>
<evidence type="ECO:0000313" key="2">
    <source>
        <dbReference type="Proteomes" id="UP000774699"/>
    </source>
</evidence>
<dbReference type="AlphaFoldDB" id="A0A8T4C5W0"/>
<organism evidence="1 2">
    <name type="scientific">Candidatus Iainarchaeum sp</name>
    <dbReference type="NCBI Taxonomy" id="3101447"/>
    <lineage>
        <taxon>Archaea</taxon>
        <taxon>Candidatus Iainarchaeota</taxon>
        <taxon>Candidatus Iainarchaeia</taxon>
        <taxon>Candidatus Iainarchaeales</taxon>
        <taxon>Candidatus Iainarchaeaceae</taxon>
        <taxon>Candidatus Iainarchaeum</taxon>
    </lineage>
</organism>
<accession>A0A8T4C5W0</accession>
<dbReference type="EMBL" id="VGJJ01000003">
    <property type="protein sequence ID" value="MBM3281873.1"/>
    <property type="molecule type" value="Genomic_DNA"/>
</dbReference>
<protein>
    <submittedName>
        <fullName evidence="1">Uncharacterized protein</fullName>
    </submittedName>
</protein>
<gene>
    <name evidence="1" type="ORF">FJY86_00845</name>
</gene>
<proteinExistence type="predicted"/>
<reference evidence="1" key="1">
    <citation type="submission" date="2019-03" db="EMBL/GenBank/DDBJ databases">
        <title>Lake Tanganyika Metagenome-Assembled Genomes (MAGs).</title>
        <authorList>
            <person name="Tran P."/>
        </authorList>
    </citation>
    <scope>NUCLEOTIDE SEQUENCE</scope>
    <source>
        <strain evidence="1">M_DeepCast_50m_m2_156</strain>
    </source>
</reference>
<comment type="caution">
    <text evidence="1">The sequence shown here is derived from an EMBL/GenBank/DDBJ whole genome shotgun (WGS) entry which is preliminary data.</text>
</comment>
<dbReference type="Proteomes" id="UP000774699">
    <property type="component" value="Unassembled WGS sequence"/>
</dbReference>